<dbReference type="Pfam" id="PF17940">
    <property type="entry name" value="TetR_C_31"/>
    <property type="match status" value="1"/>
</dbReference>
<accession>A0A1H7WPW8</accession>
<evidence type="ECO:0000313" key="2">
    <source>
        <dbReference type="EMBL" id="SEM23049.1"/>
    </source>
</evidence>
<dbReference type="Proteomes" id="UP000183015">
    <property type="component" value="Unassembled WGS sequence"/>
</dbReference>
<protein>
    <submittedName>
        <fullName evidence="2">Transcriptional repressor</fullName>
    </submittedName>
</protein>
<name>A0A1H7WPW8_STRJI</name>
<dbReference type="eggNOG" id="COG3226">
    <property type="taxonomic scope" value="Bacteria"/>
</dbReference>
<proteinExistence type="predicted"/>
<dbReference type="InterPro" id="IPR036271">
    <property type="entry name" value="Tet_transcr_reg_TetR-rel_C_sf"/>
</dbReference>
<dbReference type="Gene3D" id="1.10.357.10">
    <property type="entry name" value="Tetracycline Repressor, domain 2"/>
    <property type="match status" value="1"/>
</dbReference>
<dbReference type="SUPFAM" id="SSF46689">
    <property type="entry name" value="Homeodomain-like"/>
    <property type="match status" value="1"/>
</dbReference>
<sequence length="198" mass="20733">MILTMTSPRTRLIADTAVALLADRGLRGLTHRAVDEAAGLPPGSTSNVARTRAALLTLTLDRLAEVEAAPLQTSPPTAELTPEAARGLLVSFLVDGVGAALTTGRALTLARFELALEAGRDPEVRDRYDALGAGFRAIAASLLAAAGGEDAERRARYLIAWCDGILFNATAGSGQAAPPTPDELREQAELLLRTLLQP</sequence>
<organism evidence="2 3">
    <name type="scientific">Streptacidiphilus jiangxiensis</name>
    <dbReference type="NCBI Taxonomy" id="235985"/>
    <lineage>
        <taxon>Bacteria</taxon>
        <taxon>Bacillati</taxon>
        <taxon>Actinomycetota</taxon>
        <taxon>Actinomycetes</taxon>
        <taxon>Kitasatosporales</taxon>
        <taxon>Streptomycetaceae</taxon>
        <taxon>Streptacidiphilus</taxon>
    </lineage>
</organism>
<dbReference type="InterPro" id="IPR041583">
    <property type="entry name" value="TetR_C_31"/>
</dbReference>
<dbReference type="SUPFAM" id="SSF48498">
    <property type="entry name" value="Tetracyclin repressor-like, C-terminal domain"/>
    <property type="match status" value="1"/>
</dbReference>
<gene>
    <name evidence="2" type="ORF">SAMN05414137_12116</name>
</gene>
<keyword evidence="3" id="KW-1185">Reference proteome</keyword>
<dbReference type="STRING" id="235985.SAMN05414137_12116"/>
<dbReference type="AlphaFoldDB" id="A0A1H7WPW8"/>
<dbReference type="InterPro" id="IPR009057">
    <property type="entry name" value="Homeodomain-like_sf"/>
</dbReference>
<reference evidence="3" key="1">
    <citation type="submission" date="2016-10" db="EMBL/GenBank/DDBJ databases">
        <authorList>
            <person name="Varghese N."/>
        </authorList>
    </citation>
    <scope>NUCLEOTIDE SEQUENCE [LARGE SCALE GENOMIC DNA]</scope>
    <source>
        <strain evidence="3">DSM 45096 / BCRC 16803 / CGMCC 4.1857 / CIP 109030 / JCM 12277 / KCTC 19219 / NBRC 100920 / 33214</strain>
    </source>
</reference>
<feature type="domain" description="Tetracyclin repressor-like C-terminal group 31" evidence="1">
    <location>
        <begin position="86"/>
        <end position="197"/>
    </location>
</feature>
<dbReference type="EMBL" id="FOAZ01000021">
    <property type="protein sequence ID" value="SEM23049.1"/>
    <property type="molecule type" value="Genomic_DNA"/>
</dbReference>
<evidence type="ECO:0000259" key="1">
    <source>
        <dbReference type="Pfam" id="PF17940"/>
    </source>
</evidence>
<evidence type="ECO:0000313" key="3">
    <source>
        <dbReference type="Proteomes" id="UP000183015"/>
    </source>
</evidence>